<protein>
    <recommendedName>
        <fullName evidence="4">Lipid/polyisoprenoid-binding YceI-like domain-containing protein</fullName>
    </recommendedName>
</protein>
<feature type="signal peptide" evidence="1">
    <location>
        <begin position="1"/>
        <end position="21"/>
    </location>
</feature>
<dbReference type="KEGG" id="luo:HHL09_06105"/>
<dbReference type="EMBL" id="CP051774">
    <property type="protein sequence ID" value="QJE95369.1"/>
    <property type="molecule type" value="Genomic_DNA"/>
</dbReference>
<keyword evidence="1" id="KW-0732">Signal</keyword>
<proteinExistence type="predicted"/>
<organism evidence="2 3">
    <name type="scientific">Luteolibacter luteus</name>
    <dbReference type="NCBI Taxonomy" id="2728835"/>
    <lineage>
        <taxon>Bacteria</taxon>
        <taxon>Pseudomonadati</taxon>
        <taxon>Verrucomicrobiota</taxon>
        <taxon>Verrucomicrobiia</taxon>
        <taxon>Verrucomicrobiales</taxon>
        <taxon>Verrucomicrobiaceae</taxon>
        <taxon>Luteolibacter</taxon>
    </lineage>
</organism>
<evidence type="ECO:0000256" key="1">
    <source>
        <dbReference type="SAM" id="SignalP"/>
    </source>
</evidence>
<sequence length="146" mass="15659">MNPKPVILSLCLVSLGLPALAQRDVPPELHSFASALKIEIIVMEGDALAAKGTIQGDVDNLKDFNGTTRLRFADGSRWSVNAEINLAYEKGEHSSGRPAMLEVDVSDLTQLRSPSGESNTILPLRIFATQLGYHGSQAIRCLATAS</sequence>
<feature type="chain" id="PRO_5032736621" description="Lipid/polyisoprenoid-binding YceI-like domain-containing protein" evidence="1">
    <location>
        <begin position="22"/>
        <end position="146"/>
    </location>
</feature>
<gene>
    <name evidence="2" type="ORF">HHL09_06105</name>
</gene>
<dbReference type="AlphaFoldDB" id="A0A858RG09"/>
<dbReference type="RefSeq" id="WP_169453683.1">
    <property type="nucleotide sequence ID" value="NZ_CP051774.1"/>
</dbReference>
<accession>A0A858RG09</accession>
<evidence type="ECO:0008006" key="4">
    <source>
        <dbReference type="Google" id="ProtNLM"/>
    </source>
</evidence>
<dbReference type="Proteomes" id="UP000501812">
    <property type="component" value="Chromosome"/>
</dbReference>
<reference evidence="2 3" key="1">
    <citation type="submission" date="2020-04" db="EMBL/GenBank/DDBJ databases">
        <title>Luteolibacter sp. G-1-1-1 isolated from soil.</title>
        <authorList>
            <person name="Dahal R.H."/>
        </authorList>
    </citation>
    <scope>NUCLEOTIDE SEQUENCE [LARGE SCALE GENOMIC DNA]</scope>
    <source>
        <strain evidence="2 3">G-1-1-1</strain>
    </source>
</reference>
<evidence type="ECO:0000313" key="3">
    <source>
        <dbReference type="Proteomes" id="UP000501812"/>
    </source>
</evidence>
<keyword evidence="3" id="KW-1185">Reference proteome</keyword>
<name>A0A858RG09_9BACT</name>
<evidence type="ECO:0000313" key="2">
    <source>
        <dbReference type="EMBL" id="QJE95369.1"/>
    </source>
</evidence>